<keyword evidence="2" id="KW-0802">TPR repeat</keyword>
<sequence>MVVVTIRKYKGGVFTLWRSGMAKRESSETSVSGLELILAESLRHIVRTTWQQRPLAVKLKDEGNALFIKKQYADAYVKFSQAIALDDKNAIFWANRAACLLSMERHLDAAHDARKATTLDHLYPKAWARLATAESALRDHENSAVHWEMALQMLPIENVSPAEIQQRQYYMEQLSIAKVKVQALKRSEAGFSVATPDQTPFQRALSLENELRSRTTEKASSSGWVLIAAYRDFKQGVENLKMLKQYGSGPGAIIMGHAGALTDISNGVLRDSRIFHIDGPDFISAYNRQVSTEAQRWGALTEGGTDRVTSEILKLQQAKGWDVARPALSTTVRACVMRGFLESHLKQDHDVGEEFLRRALEVLEWGNSGPWGAVPFENKGTIFKKSFIQGVHVLHMKTYMQGYLHCPGPQSRFPLEKLYDEASQVMFESSLVEKEMESHDVDPGFSSCYPYPKGYAYAMIGFCHAQMAEQQVGAACSHFLQAATSYSQAAEQFPRDDENYCWYLYASLVNLWRCGTPIKDTLLIMKNIREAIPEMMKIWEHSALARQGRDEALQHVLQTEEGILEGLLNDTYKMDDMILPEYLVQK</sequence>
<evidence type="ECO:0000256" key="1">
    <source>
        <dbReference type="ARBA" id="ARBA00022737"/>
    </source>
</evidence>
<organism evidence="3 4">
    <name type="scientific">Somion occarium</name>
    <dbReference type="NCBI Taxonomy" id="3059160"/>
    <lineage>
        <taxon>Eukaryota</taxon>
        <taxon>Fungi</taxon>
        <taxon>Dikarya</taxon>
        <taxon>Basidiomycota</taxon>
        <taxon>Agaricomycotina</taxon>
        <taxon>Agaricomycetes</taxon>
        <taxon>Polyporales</taxon>
        <taxon>Cerrenaceae</taxon>
        <taxon>Somion</taxon>
    </lineage>
</organism>
<dbReference type="InterPro" id="IPR019734">
    <property type="entry name" value="TPR_rpt"/>
</dbReference>
<keyword evidence="4" id="KW-1185">Reference proteome</keyword>
<dbReference type="InterPro" id="IPR011990">
    <property type="entry name" value="TPR-like_helical_dom_sf"/>
</dbReference>
<proteinExistence type="predicted"/>
<gene>
    <name evidence="3" type="ORF">GFSPODELE1_LOCUS1264</name>
</gene>
<dbReference type="SMART" id="SM00028">
    <property type="entry name" value="TPR"/>
    <property type="match status" value="3"/>
</dbReference>
<accession>A0ABP1CR76</accession>
<protein>
    <submittedName>
        <fullName evidence="3">Uncharacterized protein</fullName>
    </submittedName>
</protein>
<dbReference type="Gene3D" id="1.25.40.10">
    <property type="entry name" value="Tetratricopeptide repeat domain"/>
    <property type="match status" value="1"/>
</dbReference>
<dbReference type="Proteomes" id="UP001497453">
    <property type="component" value="Chromosome 1"/>
</dbReference>
<dbReference type="SUPFAM" id="SSF48452">
    <property type="entry name" value="TPR-like"/>
    <property type="match status" value="1"/>
</dbReference>
<evidence type="ECO:0000313" key="4">
    <source>
        <dbReference type="Proteomes" id="UP001497453"/>
    </source>
</evidence>
<reference evidence="4" key="1">
    <citation type="submission" date="2024-04" db="EMBL/GenBank/DDBJ databases">
        <authorList>
            <person name="Shaw F."/>
            <person name="Minotto A."/>
        </authorList>
    </citation>
    <scope>NUCLEOTIDE SEQUENCE [LARGE SCALE GENOMIC DNA]</scope>
</reference>
<evidence type="ECO:0000256" key="2">
    <source>
        <dbReference type="ARBA" id="ARBA00022803"/>
    </source>
</evidence>
<dbReference type="InterPro" id="IPR047150">
    <property type="entry name" value="SGT"/>
</dbReference>
<dbReference type="PANTHER" id="PTHR45831:SF2">
    <property type="entry name" value="LD24721P"/>
    <property type="match status" value="1"/>
</dbReference>
<evidence type="ECO:0000313" key="3">
    <source>
        <dbReference type="EMBL" id="CAL1696597.1"/>
    </source>
</evidence>
<keyword evidence="1" id="KW-0677">Repeat</keyword>
<name>A0ABP1CR76_9APHY</name>
<dbReference type="PANTHER" id="PTHR45831">
    <property type="entry name" value="LD24721P"/>
    <property type="match status" value="1"/>
</dbReference>
<dbReference type="EMBL" id="OZ037944">
    <property type="protein sequence ID" value="CAL1696597.1"/>
    <property type="molecule type" value="Genomic_DNA"/>
</dbReference>